<protein>
    <recommendedName>
        <fullName evidence="9">Thiamine-phosphate synthase</fullName>
        <shortName evidence="9">TP synthase</shortName>
        <shortName evidence="9">TPS</shortName>
        <ecNumber evidence="9">2.5.1.3</ecNumber>
    </recommendedName>
    <alternativeName>
        <fullName evidence="9">Thiamine-phosphate pyrophosphorylase</fullName>
        <shortName evidence="9">TMP pyrophosphorylase</shortName>
        <shortName evidence="9">TMP-PPase</shortName>
    </alternativeName>
</protein>
<evidence type="ECO:0000256" key="1">
    <source>
        <dbReference type="ARBA" id="ARBA00005165"/>
    </source>
</evidence>
<evidence type="ECO:0000256" key="3">
    <source>
        <dbReference type="ARBA" id="ARBA00022723"/>
    </source>
</evidence>
<dbReference type="EC" id="2.5.1.3" evidence="9"/>
<dbReference type="Gene3D" id="3.20.20.70">
    <property type="entry name" value="Aldolase class I"/>
    <property type="match status" value="1"/>
</dbReference>
<dbReference type="GO" id="GO:0004789">
    <property type="term" value="F:thiamine-phosphate diphosphorylase activity"/>
    <property type="evidence" value="ECO:0007669"/>
    <property type="project" value="UniProtKB-UniRule"/>
</dbReference>
<evidence type="ECO:0000256" key="6">
    <source>
        <dbReference type="ARBA" id="ARBA00047334"/>
    </source>
</evidence>
<dbReference type="UniPathway" id="UPA00060">
    <property type="reaction ID" value="UER00141"/>
</dbReference>
<evidence type="ECO:0000256" key="2">
    <source>
        <dbReference type="ARBA" id="ARBA00022679"/>
    </source>
</evidence>
<accession>A0A6N2SCW3</accession>
<feature type="binding site" evidence="9">
    <location>
        <begin position="40"/>
        <end position="44"/>
    </location>
    <ligand>
        <name>4-amino-2-methyl-5-(diphosphooxymethyl)pyrimidine</name>
        <dbReference type="ChEBI" id="CHEBI:57841"/>
    </ligand>
</feature>
<evidence type="ECO:0000256" key="8">
    <source>
        <dbReference type="ARBA" id="ARBA00047883"/>
    </source>
</evidence>
<evidence type="ECO:0000256" key="9">
    <source>
        <dbReference type="HAMAP-Rule" id="MF_00097"/>
    </source>
</evidence>
<feature type="binding site" evidence="9">
    <location>
        <position position="111"/>
    </location>
    <ligand>
        <name>4-amino-2-methyl-5-(diphosphooxymethyl)pyrimidine</name>
        <dbReference type="ChEBI" id="CHEBI:57841"/>
    </ligand>
</feature>
<comment type="function">
    <text evidence="9">Condenses 4-methyl-5-(beta-hydroxyethyl)thiazole monophosphate (THZ-P) and 2-methyl-4-amino-5-hydroxymethyl pyrimidine pyrophosphate (HMP-PP) to form thiamine monophosphate (TMP).</text>
</comment>
<dbReference type="PANTHER" id="PTHR20857">
    <property type="entry name" value="THIAMINE-PHOSPHATE PYROPHOSPHORYLASE"/>
    <property type="match status" value="1"/>
</dbReference>
<comment type="catalytic activity">
    <reaction evidence="7 9 10">
        <text>2-(2-carboxy-4-methylthiazol-5-yl)ethyl phosphate + 4-amino-2-methyl-5-(diphosphooxymethyl)pyrimidine + 2 H(+) = thiamine phosphate + CO2 + diphosphate</text>
        <dbReference type="Rhea" id="RHEA:47848"/>
        <dbReference type="ChEBI" id="CHEBI:15378"/>
        <dbReference type="ChEBI" id="CHEBI:16526"/>
        <dbReference type="ChEBI" id="CHEBI:33019"/>
        <dbReference type="ChEBI" id="CHEBI:37575"/>
        <dbReference type="ChEBI" id="CHEBI:57841"/>
        <dbReference type="ChEBI" id="CHEBI:62890"/>
        <dbReference type="EC" id="2.5.1.3"/>
    </reaction>
</comment>
<dbReference type="PANTHER" id="PTHR20857:SF15">
    <property type="entry name" value="THIAMINE-PHOSPHATE SYNTHASE"/>
    <property type="match status" value="1"/>
</dbReference>
<reference evidence="13" key="1">
    <citation type="submission" date="2019-11" db="EMBL/GenBank/DDBJ databases">
        <authorList>
            <person name="Feng L."/>
        </authorList>
    </citation>
    <scope>NUCLEOTIDE SEQUENCE</scope>
    <source>
        <strain evidence="13">CnexileLFYP112</strain>
    </source>
</reference>
<feature type="binding site" evidence="9">
    <location>
        <position position="72"/>
    </location>
    <ligand>
        <name>4-amino-2-methyl-5-(diphosphooxymethyl)pyrimidine</name>
        <dbReference type="ChEBI" id="CHEBI:57841"/>
    </ligand>
</feature>
<evidence type="ECO:0000313" key="13">
    <source>
        <dbReference type="EMBL" id="VYS91046.1"/>
    </source>
</evidence>
<evidence type="ECO:0000256" key="11">
    <source>
        <dbReference type="RuleBase" id="RU004253"/>
    </source>
</evidence>
<dbReference type="HAMAP" id="MF_00097">
    <property type="entry name" value="TMP_synthase"/>
    <property type="match status" value="1"/>
</dbReference>
<evidence type="ECO:0000256" key="10">
    <source>
        <dbReference type="RuleBase" id="RU003826"/>
    </source>
</evidence>
<feature type="domain" description="Thiamine phosphate synthase/TenI" evidence="12">
    <location>
        <begin position="10"/>
        <end position="190"/>
    </location>
</feature>
<gene>
    <name evidence="9 13" type="primary">thiE</name>
    <name evidence="13" type="ORF">CNLFYP112_01262</name>
</gene>
<dbReference type="InterPro" id="IPR013785">
    <property type="entry name" value="Aldolase_TIM"/>
</dbReference>
<keyword evidence="2 9" id="KW-0808">Transferase</keyword>
<comment type="catalytic activity">
    <reaction evidence="6 9 10">
        <text>4-methyl-5-(2-phosphooxyethyl)-thiazole + 4-amino-2-methyl-5-(diphosphooxymethyl)pyrimidine + H(+) = thiamine phosphate + diphosphate</text>
        <dbReference type="Rhea" id="RHEA:22328"/>
        <dbReference type="ChEBI" id="CHEBI:15378"/>
        <dbReference type="ChEBI" id="CHEBI:33019"/>
        <dbReference type="ChEBI" id="CHEBI:37575"/>
        <dbReference type="ChEBI" id="CHEBI:57841"/>
        <dbReference type="ChEBI" id="CHEBI:58296"/>
        <dbReference type="EC" id="2.5.1.3"/>
    </reaction>
</comment>
<dbReference type="InterPro" id="IPR034291">
    <property type="entry name" value="TMP_synthase"/>
</dbReference>
<sequence>MRCRPEMMRLYAVTDRAWTKKKSLIEQVEAAICGGATCIQLREKNLDEEAFLREAMEMQKLCDTYQVPLIINDHVEIAKQCKAAGVHLGQKDMEAGRAREILGPKMILGVSARTVEQAVQAERAGADYLGVGAVFQTSTKTDAKEISHAILKEICESVNIPVVAIGGIGKQNIEALAGSGIAGVALVSAVFAAEDIEQECRGLLKQIERIV</sequence>
<dbReference type="InterPro" id="IPR022998">
    <property type="entry name" value="ThiamineP_synth_TenI"/>
</dbReference>
<feature type="binding site" evidence="9">
    <location>
        <position position="167"/>
    </location>
    <ligand>
        <name>2-[(2R,5Z)-2-carboxy-4-methylthiazol-5(2H)-ylidene]ethyl phosphate</name>
        <dbReference type="ChEBI" id="CHEBI:62899"/>
    </ligand>
</feature>
<dbReference type="CDD" id="cd00564">
    <property type="entry name" value="TMP_TenI"/>
    <property type="match status" value="1"/>
</dbReference>
<dbReference type="GO" id="GO:0009229">
    <property type="term" value="P:thiamine diphosphate biosynthetic process"/>
    <property type="evidence" value="ECO:0007669"/>
    <property type="project" value="UniProtKB-UniRule"/>
</dbReference>
<feature type="binding site" evidence="9">
    <location>
        <position position="140"/>
    </location>
    <ligand>
        <name>4-amino-2-methyl-5-(diphosphooxymethyl)pyrimidine</name>
        <dbReference type="ChEBI" id="CHEBI:57841"/>
    </ligand>
</feature>
<feature type="binding site" evidence="9">
    <location>
        <begin position="137"/>
        <end position="139"/>
    </location>
    <ligand>
        <name>2-[(2R,5Z)-2-carboxy-4-methylthiazol-5(2H)-ylidene]ethyl phosphate</name>
        <dbReference type="ChEBI" id="CHEBI:62899"/>
    </ligand>
</feature>
<dbReference type="SUPFAM" id="SSF51391">
    <property type="entry name" value="Thiamin phosphate synthase"/>
    <property type="match status" value="1"/>
</dbReference>
<feature type="binding site" evidence="9">
    <location>
        <position position="92"/>
    </location>
    <ligand>
        <name>Mg(2+)</name>
        <dbReference type="ChEBI" id="CHEBI:18420"/>
    </ligand>
</feature>
<proteinExistence type="inferred from homology"/>
<evidence type="ECO:0000256" key="4">
    <source>
        <dbReference type="ARBA" id="ARBA00022842"/>
    </source>
</evidence>
<keyword evidence="5 9" id="KW-0784">Thiamine biosynthesis</keyword>
<feature type="binding site" evidence="9">
    <location>
        <position position="73"/>
    </location>
    <ligand>
        <name>Mg(2+)</name>
        <dbReference type="ChEBI" id="CHEBI:18420"/>
    </ligand>
</feature>
<dbReference type="EMBL" id="CACRTG010000003">
    <property type="protein sequence ID" value="VYS91046.1"/>
    <property type="molecule type" value="Genomic_DNA"/>
</dbReference>
<evidence type="ECO:0000256" key="7">
    <source>
        <dbReference type="ARBA" id="ARBA00047851"/>
    </source>
</evidence>
<dbReference type="GO" id="GO:0009228">
    <property type="term" value="P:thiamine biosynthetic process"/>
    <property type="evidence" value="ECO:0007669"/>
    <property type="project" value="UniProtKB-KW"/>
</dbReference>
<keyword evidence="3 9" id="KW-0479">Metal-binding</keyword>
<dbReference type="Pfam" id="PF02581">
    <property type="entry name" value="TMP-TENI"/>
    <property type="match status" value="1"/>
</dbReference>
<comment type="similarity">
    <text evidence="9 10">Belongs to the thiamine-phosphate synthase family.</text>
</comment>
<dbReference type="InterPro" id="IPR036206">
    <property type="entry name" value="ThiamineP_synth_sf"/>
</dbReference>
<comment type="catalytic activity">
    <reaction evidence="8 9 10">
        <text>2-[(2R,5Z)-2-carboxy-4-methylthiazol-5(2H)-ylidene]ethyl phosphate + 4-amino-2-methyl-5-(diphosphooxymethyl)pyrimidine + 2 H(+) = thiamine phosphate + CO2 + diphosphate</text>
        <dbReference type="Rhea" id="RHEA:47844"/>
        <dbReference type="ChEBI" id="CHEBI:15378"/>
        <dbReference type="ChEBI" id="CHEBI:16526"/>
        <dbReference type="ChEBI" id="CHEBI:33019"/>
        <dbReference type="ChEBI" id="CHEBI:37575"/>
        <dbReference type="ChEBI" id="CHEBI:57841"/>
        <dbReference type="ChEBI" id="CHEBI:62899"/>
        <dbReference type="EC" id="2.5.1.3"/>
    </reaction>
</comment>
<organism evidence="13">
    <name type="scientific">[Clostridium] nexile</name>
    <dbReference type="NCBI Taxonomy" id="29361"/>
    <lineage>
        <taxon>Bacteria</taxon>
        <taxon>Bacillati</taxon>
        <taxon>Bacillota</taxon>
        <taxon>Clostridia</taxon>
        <taxon>Lachnospirales</taxon>
        <taxon>Lachnospiraceae</taxon>
        <taxon>Tyzzerella</taxon>
    </lineage>
</organism>
<evidence type="ECO:0000256" key="5">
    <source>
        <dbReference type="ARBA" id="ARBA00022977"/>
    </source>
</evidence>
<dbReference type="AlphaFoldDB" id="A0A6N2SCW3"/>
<evidence type="ECO:0000259" key="12">
    <source>
        <dbReference type="Pfam" id="PF02581"/>
    </source>
</evidence>
<keyword evidence="4 9" id="KW-0460">Magnesium</keyword>
<dbReference type="GO" id="GO:0005737">
    <property type="term" value="C:cytoplasm"/>
    <property type="evidence" value="ECO:0007669"/>
    <property type="project" value="TreeGrafter"/>
</dbReference>
<dbReference type="NCBIfam" id="TIGR00693">
    <property type="entry name" value="thiE"/>
    <property type="match status" value="1"/>
</dbReference>
<feature type="binding site" evidence="9">
    <location>
        <begin position="187"/>
        <end position="188"/>
    </location>
    <ligand>
        <name>2-[(2R,5Z)-2-carboxy-4-methylthiazol-5(2H)-ylidene]ethyl phosphate</name>
        <dbReference type="ChEBI" id="CHEBI:62899"/>
    </ligand>
</feature>
<dbReference type="GO" id="GO:0000287">
    <property type="term" value="F:magnesium ion binding"/>
    <property type="evidence" value="ECO:0007669"/>
    <property type="project" value="UniProtKB-UniRule"/>
</dbReference>
<comment type="cofactor">
    <cofactor evidence="9">
        <name>Mg(2+)</name>
        <dbReference type="ChEBI" id="CHEBI:18420"/>
    </cofactor>
    <text evidence="9">Binds 1 Mg(2+) ion per subunit.</text>
</comment>
<comment type="pathway">
    <text evidence="1 9 11">Cofactor biosynthesis; thiamine diphosphate biosynthesis; thiamine phosphate from 4-amino-2-methyl-5-diphosphomethylpyrimidine and 4-methyl-5-(2-phosphoethyl)-thiazole: step 1/1.</text>
</comment>
<name>A0A6N2SCW3_9FIRM</name>
<dbReference type="FunFam" id="3.20.20.70:FF:000096">
    <property type="entry name" value="Thiamine-phosphate synthase"/>
    <property type="match status" value="1"/>
</dbReference>